<proteinExistence type="predicted"/>
<feature type="compositionally biased region" description="Polar residues" evidence="1">
    <location>
        <begin position="135"/>
        <end position="157"/>
    </location>
</feature>
<name>W2T9M7_NECAM</name>
<keyword evidence="3" id="KW-1185">Reference proteome</keyword>
<dbReference type="Proteomes" id="UP000053676">
    <property type="component" value="Unassembled WGS sequence"/>
</dbReference>
<organism evidence="2 3">
    <name type="scientific">Necator americanus</name>
    <name type="common">Human hookworm</name>
    <dbReference type="NCBI Taxonomy" id="51031"/>
    <lineage>
        <taxon>Eukaryota</taxon>
        <taxon>Metazoa</taxon>
        <taxon>Ecdysozoa</taxon>
        <taxon>Nematoda</taxon>
        <taxon>Chromadorea</taxon>
        <taxon>Rhabditida</taxon>
        <taxon>Rhabditina</taxon>
        <taxon>Rhabditomorpha</taxon>
        <taxon>Strongyloidea</taxon>
        <taxon>Ancylostomatidae</taxon>
        <taxon>Bunostominae</taxon>
        <taxon>Necator</taxon>
    </lineage>
</organism>
<evidence type="ECO:0000313" key="3">
    <source>
        <dbReference type="Proteomes" id="UP000053676"/>
    </source>
</evidence>
<evidence type="ECO:0000313" key="2">
    <source>
        <dbReference type="EMBL" id="ETN78573.1"/>
    </source>
</evidence>
<dbReference type="OrthoDB" id="5835107at2759"/>
<feature type="region of interest" description="Disordered" evidence="1">
    <location>
        <begin position="1"/>
        <end position="68"/>
    </location>
</feature>
<accession>W2T9M7</accession>
<evidence type="ECO:0000256" key="1">
    <source>
        <dbReference type="SAM" id="MobiDB-lite"/>
    </source>
</evidence>
<protein>
    <submittedName>
        <fullName evidence="2">Uncharacterized protein</fullName>
    </submittedName>
</protein>
<reference evidence="3" key="1">
    <citation type="journal article" date="2014" name="Nat. Genet.">
        <title>Genome of the human hookworm Necator americanus.</title>
        <authorList>
            <person name="Tang Y.T."/>
            <person name="Gao X."/>
            <person name="Rosa B.A."/>
            <person name="Abubucker S."/>
            <person name="Hallsworth-Pepin K."/>
            <person name="Martin J."/>
            <person name="Tyagi R."/>
            <person name="Heizer E."/>
            <person name="Zhang X."/>
            <person name="Bhonagiri-Palsikar V."/>
            <person name="Minx P."/>
            <person name="Warren W.C."/>
            <person name="Wang Q."/>
            <person name="Zhan B."/>
            <person name="Hotez P.J."/>
            <person name="Sternberg P.W."/>
            <person name="Dougall A."/>
            <person name="Gaze S.T."/>
            <person name="Mulvenna J."/>
            <person name="Sotillo J."/>
            <person name="Ranganathan S."/>
            <person name="Rabelo E.M."/>
            <person name="Wilson R.K."/>
            <person name="Felgner P.L."/>
            <person name="Bethony J."/>
            <person name="Hawdon J.M."/>
            <person name="Gasser R.B."/>
            <person name="Loukas A."/>
            <person name="Mitreva M."/>
        </authorList>
    </citation>
    <scope>NUCLEOTIDE SEQUENCE [LARGE SCALE GENOMIC DNA]</scope>
</reference>
<dbReference type="KEGG" id="nai:NECAME_10270"/>
<dbReference type="EMBL" id="KI659849">
    <property type="protein sequence ID" value="ETN78573.1"/>
    <property type="molecule type" value="Genomic_DNA"/>
</dbReference>
<dbReference type="AlphaFoldDB" id="W2T9M7"/>
<sequence>MSKQTSSFEAERIAEEDESDQPPRAMSAWKLLEGTSPSSVASPSFETQDSLTSSKKRGKGRFTPKGTKFHDASSLLHETQQDTHFAPWAGVANSPLGTSTLSMSMTLQEMEDTKHMKAKLLALKQESGCRKQRRTSGNVSWSEPILSSPSVSPQTPSLAEIMKEEERRQREDEERAIDELTQLYRENVGDEVVVRVERCASSADITAVSPVWTNAPHFRA</sequence>
<gene>
    <name evidence="2" type="ORF">NECAME_10270</name>
</gene>
<feature type="compositionally biased region" description="Polar residues" evidence="1">
    <location>
        <begin position="35"/>
        <end position="53"/>
    </location>
</feature>
<feature type="region of interest" description="Disordered" evidence="1">
    <location>
        <begin position="127"/>
        <end position="157"/>
    </location>
</feature>